<dbReference type="InterPro" id="IPR001128">
    <property type="entry name" value="Cyt_P450"/>
</dbReference>
<evidence type="ECO:0000256" key="1">
    <source>
        <dbReference type="ARBA" id="ARBA00004370"/>
    </source>
</evidence>
<reference evidence="11" key="2">
    <citation type="journal article" date="2015" name="Data Brief">
        <title>Shoot transcriptome of the giant reed, Arundo donax.</title>
        <authorList>
            <person name="Barrero R.A."/>
            <person name="Guerrero F.D."/>
            <person name="Moolhuijzen P."/>
            <person name="Goolsby J.A."/>
            <person name="Tidwell J."/>
            <person name="Bellgard S.E."/>
            <person name="Bellgard M.I."/>
        </authorList>
    </citation>
    <scope>NUCLEOTIDE SEQUENCE</scope>
    <source>
        <tissue evidence="11">Shoot tissue taken approximately 20 cm above the soil surface</tissue>
    </source>
</reference>
<dbReference type="PANTHER" id="PTHR24282:SF135">
    <property type="entry name" value="CYTOCHROME P450 709B2"/>
    <property type="match status" value="1"/>
</dbReference>
<sequence length="49" mass="5616">MTMVLLETLRFYGPAFFTQRKTTKDIALGETKIPQGFGIIIPFAIMHRD</sequence>
<evidence type="ECO:0000256" key="3">
    <source>
        <dbReference type="ARBA" id="ARBA00022617"/>
    </source>
</evidence>
<keyword evidence="9" id="KW-0503">Monooxygenase</keyword>
<dbReference type="SUPFAM" id="SSF48264">
    <property type="entry name" value="Cytochrome P450"/>
    <property type="match status" value="1"/>
</dbReference>
<evidence type="ECO:0000256" key="9">
    <source>
        <dbReference type="ARBA" id="ARBA00023033"/>
    </source>
</evidence>
<dbReference type="InterPro" id="IPR036396">
    <property type="entry name" value="Cyt_P450_sf"/>
</dbReference>
<keyword evidence="10" id="KW-0472">Membrane</keyword>
<dbReference type="InterPro" id="IPR050665">
    <property type="entry name" value="Cytochrome_P450_Monooxygen"/>
</dbReference>
<evidence type="ECO:0000256" key="2">
    <source>
        <dbReference type="ARBA" id="ARBA00010617"/>
    </source>
</evidence>
<keyword evidence="6" id="KW-1133">Transmembrane helix</keyword>
<keyword evidence="7" id="KW-0560">Oxidoreductase</keyword>
<keyword evidence="5" id="KW-0479">Metal-binding</keyword>
<dbReference type="GO" id="GO:0016705">
    <property type="term" value="F:oxidoreductase activity, acting on paired donors, with incorporation or reduction of molecular oxygen"/>
    <property type="evidence" value="ECO:0007669"/>
    <property type="project" value="InterPro"/>
</dbReference>
<reference evidence="11" key="1">
    <citation type="submission" date="2014-09" db="EMBL/GenBank/DDBJ databases">
        <authorList>
            <person name="Magalhaes I.L.F."/>
            <person name="Oliveira U."/>
            <person name="Santos F.R."/>
            <person name="Vidigal T.H.D.A."/>
            <person name="Brescovit A.D."/>
            <person name="Santos A.J."/>
        </authorList>
    </citation>
    <scope>NUCLEOTIDE SEQUENCE</scope>
    <source>
        <tissue evidence="11">Shoot tissue taken approximately 20 cm above the soil surface</tissue>
    </source>
</reference>
<dbReference type="Gene3D" id="1.10.630.10">
    <property type="entry name" value="Cytochrome P450"/>
    <property type="match status" value="1"/>
</dbReference>
<evidence type="ECO:0000256" key="4">
    <source>
        <dbReference type="ARBA" id="ARBA00022692"/>
    </source>
</evidence>
<keyword evidence="3" id="KW-0349">Heme</keyword>
<evidence type="ECO:0000256" key="6">
    <source>
        <dbReference type="ARBA" id="ARBA00022989"/>
    </source>
</evidence>
<proteinExistence type="inferred from homology"/>
<dbReference type="GO" id="GO:0005506">
    <property type="term" value="F:iron ion binding"/>
    <property type="evidence" value="ECO:0007669"/>
    <property type="project" value="InterPro"/>
</dbReference>
<dbReference type="AlphaFoldDB" id="A0A0A8YQE0"/>
<evidence type="ECO:0000256" key="8">
    <source>
        <dbReference type="ARBA" id="ARBA00023004"/>
    </source>
</evidence>
<evidence type="ECO:0000256" key="10">
    <source>
        <dbReference type="ARBA" id="ARBA00023136"/>
    </source>
</evidence>
<dbReference type="Pfam" id="PF00067">
    <property type="entry name" value="p450"/>
    <property type="match status" value="1"/>
</dbReference>
<keyword evidence="4" id="KW-0812">Transmembrane</keyword>
<accession>A0A0A8YQE0</accession>
<dbReference type="GO" id="GO:0016020">
    <property type="term" value="C:membrane"/>
    <property type="evidence" value="ECO:0007669"/>
    <property type="project" value="UniProtKB-SubCell"/>
</dbReference>
<dbReference type="GO" id="GO:0004497">
    <property type="term" value="F:monooxygenase activity"/>
    <property type="evidence" value="ECO:0007669"/>
    <property type="project" value="UniProtKB-KW"/>
</dbReference>
<dbReference type="GO" id="GO:0006629">
    <property type="term" value="P:lipid metabolic process"/>
    <property type="evidence" value="ECO:0007669"/>
    <property type="project" value="UniProtKB-ARBA"/>
</dbReference>
<dbReference type="PANTHER" id="PTHR24282">
    <property type="entry name" value="CYTOCHROME P450 FAMILY MEMBER"/>
    <property type="match status" value="1"/>
</dbReference>
<dbReference type="GO" id="GO:0020037">
    <property type="term" value="F:heme binding"/>
    <property type="evidence" value="ECO:0007669"/>
    <property type="project" value="InterPro"/>
</dbReference>
<evidence type="ECO:0000256" key="7">
    <source>
        <dbReference type="ARBA" id="ARBA00023002"/>
    </source>
</evidence>
<organism evidence="11">
    <name type="scientific">Arundo donax</name>
    <name type="common">Giant reed</name>
    <name type="synonym">Donax arundinaceus</name>
    <dbReference type="NCBI Taxonomy" id="35708"/>
    <lineage>
        <taxon>Eukaryota</taxon>
        <taxon>Viridiplantae</taxon>
        <taxon>Streptophyta</taxon>
        <taxon>Embryophyta</taxon>
        <taxon>Tracheophyta</taxon>
        <taxon>Spermatophyta</taxon>
        <taxon>Magnoliopsida</taxon>
        <taxon>Liliopsida</taxon>
        <taxon>Poales</taxon>
        <taxon>Poaceae</taxon>
        <taxon>PACMAD clade</taxon>
        <taxon>Arundinoideae</taxon>
        <taxon>Arundineae</taxon>
        <taxon>Arundo</taxon>
    </lineage>
</organism>
<evidence type="ECO:0000256" key="5">
    <source>
        <dbReference type="ARBA" id="ARBA00022723"/>
    </source>
</evidence>
<protein>
    <submittedName>
        <fullName evidence="11">Uncharacterized protein</fullName>
    </submittedName>
</protein>
<comment type="subcellular location">
    <subcellularLocation>
        <location evidence="1">Membrane</location>
    </subcellularLocation>
</comment>
<keyword evidence="8" id="KW-0408">Iron</keyword>
<name>A0A0A8YQE0_ARUDO</name>
<evidence type="ECO:0000313" key="11">
    <source>
        <dbReference type="EMBL" id="JAD28043.1"/>
    </source>
</evidence>
<comment type="similarity">
    <text evidence="2">Belongs to the cytochrome P450 family.</text>
</comment>
<dbReference type="EMBL" id="GBRH01269852">
    <property type="protein sequence ID" value="JAD28043.1"/>
    <property type="molecule type" value="Transcribed_RNA"/>
</dbReference>